<dbReference type="HOGENOM" id="CLU_1106992_0_0_1"/>
<dbReference type="AlphaFoldDB" id="M2RHS5"/>
<protein>
    <recommendedName>
        <fullName evidence="4">Ubiquitin 3 binding protein But2 C-terminal domain-containing protein</fullName>
    </recommendedName>
</protein>
<name>M2RHS5_CERS8</name>
<reference evidence="2 3" key="1">
    <citation type="journal article" date="2012" name="Proc. Natl. Acad. Sci. U.S.A.">
        <title>Comparative genomics of Ceriporiopsis subvermispora and Phanerochaete chrysosporium provide insight into selective ligninolysis.</title>
        <authorList>
            <person name="Fernandez-Fueyo E."/>
            <person name="Ruiz-Duenas F.J."/>
            <person name="Ferreira P."/>
            <person name="Floudas D."/>
            <person name="Hibbett D.S."/>
            <person name="Canessa P."/>
            <person name="Larrondo L.F."/>
            <person name="James T.Y."/>
            <person name="Seelenfreund D."/>
            <person name="Lobos S."/>
            <person name="Polanco R."/>
            <person name="Tello M."/>
            <person name="Honda Y."/>
            <person name="Watanabe T."/>
            <person name="Watanabe T."/>
            <person name="Ryu J.S."/>
            <person name="Kubicek C.P."/>
            <person name="Schmoll M."/>
            <person name="Gaskell J."/>
            <person name="Hammel K.E."/>
            <person name="St John F.J."/>
            <person name="Vanden Wymelenberg A."/>
            <person name="Sabat G."/>
            <person name="Splinter BonDurant S."/>
            <person name="Syed K."/>
            <person name="Yadav J.S."/>
            <person name="Doddapaneni H."/>
            <person name="Subramanian V."/>
            <person name="Lavin J.L."/>
            <person name="Oguiza J.A."/>
            <person name="Perez G."/>
            <person name="Pisabarro A.G."/>
            <person name="Ramirez L."/>
            <person name="Santoyo F."/>
            <person name="Master E."/>
            <person name="Coutinho P.M."/>
            <person name="Henrissat B."/>
            <person name="Lombard V."/>
            <person name="Magnuson J.K."/>
            <person name="Kuees U."/>
            <person name="Hori C."/>
            <person name="Igarashi K."/>
            <person name="Samejima M."/>
            <person name="Held B.W."/>
            <person name="Barry K.W."/>
            <person name="LaButti K.M."/>
            <person name="Lapidus A."/>
            <person name="Lindquist E.A."/>
            <person name="Lucas S.M."/>
            <person name="Riley R."/>
            <person name="Salamov A.A."/>
            <person name="Hoffmeister D."/>
            <person name="Schwenk D."/>
            <person name="Hadar Y."/>
            <person name="Yarden O."/>
            <person name="de Vries R.P."/>
            <person name="Wiebenga A."/>
            <person name="Stenlid J."/>
            <person name="Eastwood D."/>
            <person name="Grigoriev I.V."/>
            <person name="Berka R.M."/>
            <person name="Blanchette R.A."/>
            <person name="Kersten P."/>
            <person name="Martinez A.T."/>
            <person name="Vicuna R."/>
            <person name="Cullen D."/>
        </authorList>
    </citation>
    <scope>NUCLEOTIDE SEQUENCE [LARGE SCALE GENOMIC DNA]</scope>
    <source>
        <strain evidence="2 3">B</strain>
    </source>
</reference>
<dbReference type="EMBL" id="KB445795">
    <property type="protein sequence ID" value="EMD38052.1"/>
    <property type="molecule type" value="Genomic_DNA"/>
</dbReference>
<keyword evidence="1" id="KW-0812">Transmembrane</keyword>
<evidence type="ECO:0000313" key="3">
    <source>
        <dbReference type="Proteomes" id="UP000016930"/>
    </source>
</evidence>
<dbReference type="OrthoDB" id="2752169at2759"/>
<accession>M2RHS5</accession>
<keyword evidence="3" id="KW-1185">Reference proteome</keyword>
<evidence type="ECO:0008006" key="4">
    <source>
        <dbReference type="Google" id="ProtNLM"/>
    </source>
</evidence>
<evidence type="ECO:0000256" key="1">
    <source>
        <dbReference type="SAM" id="Phobius"/>
    </source>
</evidence>
<feature type="transmembrane region" description="Helical" evidence="1">
    <location>
        <begin position="44"/>
        <end position="68"/>
    </location>
</feature>
<keyword evidence="1" id="KW-1133">Transmembrane helix</keyword>
<evidence type="ECO:0000313" key="2">
    <source>
        <dbReference type="EMBL" id="EMD38052.1"/>
    </source>
</evidence>
<sequence length="251" mass="27725">MDASKHEYIPLSPTDEDHELLSEENSTIKEDIHQSTGGTSWNGWTLFLAACILSAALSAINLSILSAVQTIRVLPTPMKTPSVYIGLDSLRGKNNTLCRSRVTYPESVATFEKENVRGRTRLHAPGDKMILELGGTKSAYVDFRIPDYGLENCTLSLKRNDTSSPPALTQYAANVEIWLLQDEGKLKNKVLLDTLNFANETQSTTAPFFCPAQSHLFFQLRCPGEGCHVQIPLQNVTAMSKHPIQQTAYVG</sequence>
<dbReference type="Proteomes" id="UP000016930">
    <property type="component" value="Unassembled WGS sequence"/>
</dbReference>
<keyword evidence="1" id="KW-0472">Membrane</keyword>
<organism evidence="2 3">
    <name type="scientific">Ceriporiopsis subvermispora (strain B)</name>
    <name type="common">White-rot fungus</name>
    <name type="synonym">Gelatoporia subvermispora</name>
    <dbReference type="NCBI Taxonomy" id="914234"/>
    <lineage>
        <taxon>Eukaryota</taxon>
        <taxon>Fungi</taxon>
        <taxon>Dikarya</taxon>
        <taxon>Basidiomycota</taxon>
        <taxon>Agaricomycotina</taxon>
        <taxon>Agaricomycetes</taxon>
        <taxon>Polyporales</taxon>
        <taxon>Gelatoporiaceae</taxon>
        <taxon>Gelatoporia</taxon>
    </lineage>
</organism>
<gene>
    <name evidence="2" type="ORF">CERSUDRAFT_93574</name>
</gene>
<proteinExistence type="predicted"/>